<feature type="compositionally biased region" description="Basic and acidic residues" evidence="1">
    <location>
        <begin position="68"/>
        <end position="88"/>
    </location>
</feature>
<protein>
    <submittedName>
        <fullName evidence="2">Uncharacterized protein</fullName>
    </submittedName>
</protein>
<dbReference type="EMBL" id="JASPKY010000116">
    <property type="protein sequence ID" value="KAK9736264.1"/>
    <property type="molecule type" value="Genomic_DNA"/>
</dbReference>
<gene>
    <name evidence="2" type="ORF">QE152_g12667</name>
</gene>
<feature type="compositionally biased region" description="Polar residues" evidence="1">
    <location>
        <begin position="89"/>
        <end position="107"/>
    </location>
</feature>
<reference evidence="2 3" key="1">
    <citation type="journal article" date="2024" name="BMC Genomics">
        <title>De novo assembly and annotation of Popillia japonica's genome with initial clues to its potential as an invasive pest.</title>
        <authorList>
            <person name="Cucini C."/>
            <person name="Boschi S."/>
            <person name="Funari R."/>
            <person name="Cardaioli E."/>
            <person name="Iannotti N."/>
            <person name="Marturano G."/>
            <person name="Paoli F."/>
            <person name="Bruttini M."/>
            <person name="Carapelli A."/>
            <person name="Frati F."/>
            <person name="Nardi F."/>
        </authorList>
    </citation>
    <scope>NUCLEOTIDE SEQUENCE [LARGE SCALE GENOMIC DNA]</scope>
    <source>
        <strain evidence="2">DMR45628</strain>
    </source>
</reference>
<keyword evidence="3" id="KW-1185">Reference proteome</keyword>
<organism evidence="2 3">
    <name type="scientific">Popillia japonica</name>
    <name type="common">Japanese beetle</name>
    <dbReference type="NCBI Taxonomy" id="7064"/>
    <lineage>
        <taxon>Eukaryota</taxon>
        <taxon>Metazoa</taxon>
        <taxon>Ecdysozoa</taxon>
        <taxon>Arthropoda</taxon>
        <taxon>Hexapoda</taxon>
        <taxon>Insecta</taxon>
        <taxon>Pterygota</taxon>
        <taxon>Neoptera</taxon>
        <taxon>Endopterygota</taxon>
        <taxon>Coleoptera</taxon>
        <taxon>Polyphaga</taxon>
        <taxon>Scarabaeiformia</taxon>
        <taxon>Scarabaeidae</taxon>
        <taxon>Rutelinae</taxon>
        <taxon>Popillia</taxon>
    </lineage>
</organism>
<dbReference type="Proteomes" id="UP001458880">
    <property type="component" value="Unassembled WGS sequence"/>
</dbReference>
<comment type="caution">
    <text evidence="2">The sequence shown here is derived from an EMBL/GenBank/DDBJ whole genome shotgun (WGS) entry which is preliminary data.</text>
</comment>
<evidence type="ECO:0000313" key="3">
    <source>
        <dbReference type="Proteomes" id="UP001458880"/>
    </source>
</evidence>
<evidence type="ECO:0000256" key="1">
    <source>
        <dbReference type="SAM" id="MobiDB-lite"/>
    </source>
</evidence>
<proteinExistence type="predicted"/>
<evidence type="ECO:0000313" key="2">
    <source>
        <dbReference type="EMBL" id="KAK9736264.1"/>
    </source>
</evidence>
<dbReference type="AlphaFoldDB" id="A0AAW1LIC1"/>
<name>A0AAW1LIC1_POPJA</name>
<feature type="compositionally biased region" description="Polar residues" evidence="1">
    <location>
        <begin position="117"/>
        <end position="132"/>
    </location>
</feature>
<accession>A0AAW1LIC1</accession>
<feature type="region of interest" description="Disordered" evidence="1">
    <location>
        <begin position="28"/>
        <end position="135"/>
    </location>
</feature>
<sequence>MDDNGMGTKNVLRVDKSQSLDNIIRKYFPNSNTGIDKQVMSPNLIKHRRATGSNTTKRKSQKQKSSRNNKERKSENRRGQKQTEKLDETSTSNGQNKLIGPQTTTHRTPNETKLEDSNVTESSSSPLRNLATNVPERSMKETNASLDKELKEESAPTMQPIYRNVTEYNITKITHTQTVATNCHQEFKKKDIDIIEQSFTSVKFSPTNHTVSNHTLHT</sequence>
<feature type="compositionally biased region" description="Basic residues" evidence="1">
    <location>
        <begin position="45"/>
        <end position="67"/>
    </location>
</feature>